<dbReference type="OrthoDB" id="5039529at2759"/>
<evidence type="ECO:0000256" key="2">
    <source>
        <dbReference type="ARBA" id="ARBA00022692"/>
    </source>
</evidence>
<evidence type="ECO:0000313" key="7">
    <source>
        <dbReference type="EMBL" id="KAH7236419.1"/>
    </source>
</evidence>
<proteinExistence type="predicted"/>
<dbReference type="EMBL" id="JAGPXF010000007">
    <property type="protein sequence ID" value="KAH7236419.1"/>
    <property type="molecule type" value="Genomic_DNA"/>
</dbReference>
<accession>A0A8K0RP07</accession>
<feature type="region of interest" description="Disordered" evidence="5">
    <location>
        <begin position="274"/>
        <end position="315"/>
    </location>
</feature>
<dbReference type="Proteomes" id="UP000813427">
    <property type="component" value="Unassembled WGS sequence"/>
</dbReference>
<dbReference type="CDD" id="cd12087">
    <property type="entry name" value="TM_EGFR-like"/>
    <property type="match status" value="1"/>
</dbReference>
<feature type="region of interest" description="Disordered" evidence="5">
    <location>
        <begin position="176"/>
        <end position="199"/>
    </location>
</feature>
<keyword evidence="2 6" id="KW-0812">Transmembrane</keyword>
<evidence type="ECO:0000256" key="4">
    <source>
        <dbReference type="ARBA" id="ARBA00023136"/>
    </source>
</evidence>
<keyword evidence="4 6" id="KW-0472">Membrane</keyword>
<dbReference type="PANTHER" id="PTHR15549">
    <property type="entry name" value="PAIRED IMMUNOGLOBULIN-LIKE TYPE 2 RECEPTOR"/>
    <property type="match status" value="1"/>
</dbReference>
<evidence type="ECO:0000256" key="3">
    <source>
        <dbReference type="ARBA" id="ARBA00022989"/>
    </source>
</evidence>
<evidence type="ECO:0000256" key="5">
    <source>
        <dbReference type="SAM" id="MobiDB-lite"/>
    </source>
</evidence>
<dbReference type="GO" id="GO:0016020">
    <property type="term" value="C:membrane"/>
    <property type="evidence" value="ECO:0007669"/>
    <property type="project" value="UniProtKB-SubCell"/>
</dbReference>
<sequence>MALPKEAKEAAQAIHIPTATALPTHLPRQLARRVADDITSGTLTVTVSPDRTCGFDGDGEPWTCDEQAFCTWESGTINSFWCGWSRLFTTCYDSTAFTDSSSCDKDCRSNERNGYCGVSTRPYCMEFELGNGIRSRGCNAVSSSQQLLASTLYNKPREFKTQVFVNGLQQTEWVSETKTTDSATQESSSTSSSSVVPNPKPGPNIGAIVGGAVGGLAVLILIGVVGFLFLRRRKNKVANQHELNTGFTPQPYTPGPLDKAQWSPTQVGPFTDLPSPGYAPGTSPTLHEGLGPGTAWSAELDGRKTDHHRGTMQEM</sequence>
<comment type="subcellular location">
    <subcellularLocation>
        <location evidence="1">Membrane</location>
        <topology evidence="1">Single-pass membrane protein</topology>
    </subcellularLocation>
</comment>
<gene>
    <name evidence="7" type="ORF">BKA59DRAFT_533965</name>
</gene>
<keyword evidence="8" id="KW-1185">Reference proteome</keyword>
<dbReference type="GO" id="GO:0071944">
    <property type="term" value="C:cell periphery"/>
    <property type="evidence" value="ECO:0007669"/>
    <property type="project" value="UniProtKB-ARBA"/>
</dbReference>
<keyword evidence="3 6" id="KW-1133">Transmembrane helix</keyword>
<organism evidence="7 8">
    <name type="scientific">Fusarium tricinctum</name>
    <dbReference type="NCBI Taxonomy" id="61284"/>
    <lineage>
        <taxon>Eukaryota</taxon>
        <taxon>Fungi</taxon>
        <taxon>Dikarya</taxon>
        <taxon>Ascomycota</taxon>
        <taxon>Pezizomycotina</taxon>
        <taxon>Sordariomycetes</taxon>
        <taxon>Hypocreomycetidae</taxon>
        <taxon>Hypocreales</taxon>
        <taxon>Nectriaceae</taxon>
        <taxon>Fusarium</taxon>
        <taxon>Fusarium tricinctum species complex</taxon>
    </lineage>
</organism>
<name>A0A8K0RP07_9HYPO</name>
<feature type="compositionally biased region" description="Low complexity" evidence="5">
    <location>
        <begin position="180"/>
        <end position="194"/>
    </location>
</feature>
<evidence type="ECO:0000256" key="1">
    <source>
        <dbReference type="ARBA" id="ARBA00004167"/>
    </source>
</evidence>
<feature type="transmembrane region" description="Helical" evidence="6">
    <location>
        <begin position="205"/>
        <end position="230"/>
    </location>
</feature>
<protein>
    <recommendedName>
        <fullName evidence="9">WSC domain-containing protein</fullName>
    </recommendedName>
</protein>
<evidence type="ECO:0008006" key="9">
    <source>
        <dbReference type="Google" id="ProtNLM"/>
    </source>
</evidence>
<feature type="compositionally biased region" description="Basic and acidic residues" evidence="5">
    <location>
        <begin position="300"/>
        <end position="315"/>
    </location>
</feature>
<dbReference type="AlphaFoldDB" id="A0A8K0RP07"/>
<evidence type="ECO:0000256" key="6">
    <source>
        <dbReference type="SAM" id="Phobius"/>
    </source>
</evidence>
<reference evidence="7" key="1">
    <citation type="journal article" date="2021" name="Nat. Commun.">
        <title>Genetic determinants of endophytism in the Arabidopsis root mycobiome.</title>
        <authorList>
            <person name="Mesny F."/>
            <person name="Miyauchi S."/>
            <person name="Thiergart T."/>
            <person name="Pickel B."/>
            <person name="Atanasova L."/>
            <person name="Karlsson M."/>
            <person name="Huettel B."/>
            <person name="Barry K.W."/>
            <person name="Haridas S."/>
            <person name="Chen C."/>
            <person name="Bauer D."/>
            <person name="Andreopoulos W."/>
            <person name="Pangilinan J."/>
            <person name="LaButti K."/>
            <person name="Riley R."/>
            <person name="Lipzen A."/>
            <person name="Clum A."/>
            <person name="Drula E."/>
            <person name="Henrissat B."/>
            <person name="Kohler A."/>
            <person name="Grigoriev I.V."/>
            <person name="Martin F.M."/>
            <person name="Hacquard S."/>
        </authorList>
    </citation>
    <scope>NUCLEOTIDE SEQUENCE</scope>
    <source>
        <strain evidence="7">MPI-SDFR-AT-0068</strain>
    </source>
</reference>
<dbReference type="PANTHER" id="PTHR15549:SF26">
    <property type="entry name" value="AXIAL BUDDING PATTERN PROTEIN 2-RELATED"/>
    <property type="match status" value="1"/>
</dbReference>
<dbReference type="InterPro" id="IPR051694">
    <property type="entry name" value="Immunoregulatory_rcpt-like"/>
</dbReference>
<comment type="caution">
    <text evidence="7">The sequence shown here is derived from an EMBL/GenBank/DDBJ whole genome shotgun (WGS) entry which is preliminary data.</text>
</comment>
<evidence type="ECO:0000313" key="8">
    <source>
        <dbReference type="Proteomes" id="UP000813427"/>
    </source>
</evidence>